<dbReference type="InterPro" id="IPR019564">
    <property type="entry name" value="Sam37/metaxin_N"/>
</dbReference>
<dbReference type="Gene3D" id="1.20.1050.10">
    <property type="match status" value="1"/>
</dbReference>
<dbReference type="Pfam" id="PF17171">
    <property type="entry name" value="GST_C_6"/>
    <property type="match status" value="1"/>
</dbReference>
<dbReference type="InterPro" id="IPR050931">
    <property type="entry name" value="Mito_Protein_Transport_Metaxin"/>
</dbReference>
<evidence type="ECO:0000259" key="9">
    <source>
        <dbReference type="Pfam" id="PF17171"/>
    </source>
</evidence>
<evidence type="ECO:0000313" key="11">
    <source>
        <dbReference type="Proteomes" id="UP000580250"/>
    </source>
</evidence>
<proteinExistence type="inferred from homology"/>
<comment type="subcellular location">
    <subcellularLocation>
        <location evidence="1">Mitochondrion outer membrane</location>
    </subcellularLocation>
</comment>
<keyword evidence="5" id="KW-0653">Protein transport</keyword>
<reference evidence="10 11" key="1">
    <citation type="submission" date="2020-08" db="EMBL/GenBank/DDBJ databases">
        <authorList>
            <person name="Koutsovoulos G."/>
            <person name="Danchin GJ E."/>
        </authorList>
    </citation>
    <scope>NUCLEOTIDE SEQUENCE [LARGE SCALE GENOMIC DNA]</scope>
</reference>
<sequence>MALLNHIIDTLPVMNEEWSDAVLFSPLQAEQAMMDQFADTLAVRVFLKMANLPYRLEQRQNAYFMSPTGEVPFLRVKNSLTAEFSPIVDFVGKKGIKLSDSLTASEQSDIQAYCALIEETLRNAEKYISWLDEECYDKVTSGRYSSVYNWPLNLFLPLLKQREVYNDLSQNGWADYSTKTVIELCDRCFHALSMKLGSQQKYFIGGQPTELDALAFGHLYTILTMQMPKDDLINTLRKYPNLINFCKGIESEYFS</sequence>
<feature type="domain" description="Mitochondrial outer membrane transport complex Sam37/metaxin N-terminal" evidence="8">
    <location>
        <begin position="41"/>
        <end position="159"/>
    </location>
</feature>
<evidence type="ECO:0000256" key="2">
    <source>
        <dbReference type="ARBA" id="ARBA00009170"/>
    </source>
</evidence>
<organism evidence="10 11">
    <name type="scientific">Meloidogyne enterolobii</name>
    <name type="common">Root-knot nematode worm</name>
    <name type="synonym">Meloidogyne mayaguensis</name>
    <dbReference type="NCBI Taxonomy" id="390850"/>
    <lineage>
        <taxon>Eukaryota</taxon>
        <taxon>Metazoa</taxon>
        <taxon>Ecdysozoa</taxon>
        <taxon>Nematoda</taxon>
        <taxon>Chromadorea</taxon>
        <taxon>Rhabditida</taxon>
        <taxon>Tylenchina</taxon>
        <taxon>Tylenchomorpha</taxon>
        <taxon>Tylenchoidea</taxon>
        <taxon>Meloidogynidae</taxon>
        <taxon>Meloidogyninae</taxon>
        <taxon>Meloidogyne</taxon>
    </lineage>
</organism>
<evidence type="ECO:0000313" key="10">
    <source>
        <dbReference type="EMBL" id="CAD2140819.1"/>
    </source>
</evidence>
<keyword evidence="3" id="KW-0813">Transport</keyword>
<protein>
    <submittedName>
        <fullName evidence="10">Uncharacterized protein</fullName>
    </submittedName>
</protein>
<dbReference type="GO" id="GO:0015031">
    <property type="term" value="P:protein transport"/>
    <property type="evidence" value="ECO:0007669"/>
    <property type="project" value="UniProtKB-KW"/>
</dbReference>
<dbReference type="InterPro" id="IPR036282">
    <property type="entry name" value="Glutathione-S-Trfase_C_sf"/>
</dbReference>
<evidence type="ECO:0000256" key="3">
    <source>
        <dbReference type="ARBA" id="ARBA00022448"/>
    </source>
</evidence>
<dbReference type="AlphaFoldDB" id="A0A6V7U1N1"/>
<evidence type="ECO:0000256" key="4">
    <source>
        <dbReference type="ARBA" id="ARBA00022787"/>
    </source>
</evidence>
<evidence type="ECO:0000256" key="7">
    <source>
        <dbReference type="ARBA" id="ARBA00023136"/>
    </source>
</evidence>
<gene>
    <name evidence="10" type="ORF">MENT_LOCUS6633</name>
</gene>
<keyword evidence="6" id="KW-0496">Mitochondrion</keyword>
<comment type="caution">
    <text evidence="10">The sequence shown here is derived from an EMBL/GenBank/DDBJ whole genome shotgun (WGS) entry which is preliminary data.</text>
</comment>
<dbReference type="PANTHER" id="PTHR12289:SF38">
    <property type="entry name" value="METAXIN-2"/>
    <property type="match status" value="1"/>
</dbReference>
<dbReference type="PANTHER" id="PTHR12289">
    <property type="entry name" value="METAXIN RELATED"/>
    <property type="match status" value="1"/>
</dbReference>
<dbReference type="GO" id="GO:0007005">
    <property type="term" value="P:mitochondrion organization"/>
    <property type="evidence" value="ECO:0007669"/>
    <property type="project" value="TreeGrafter"/>
</dbReference>
<comment type="similarity">
    <text evidence="2">Belongs to the metaxin family.</text>
</comment>
<feature type="domain" description="Metaxin glutathione S-transferase" evidence="9">
    <location>
        <begin position="186"/>
        <end position="247"/>
    </location>
</feature>
<dbReference type="InterPro" id="IPR033468">
    <property type="entry name" value="Metaxin_GST"/>
</dbReference>
<evidence type="ECO:0000256" key="6">
    <source>
        <dbReference type="ARBA" id="ARBA00023128"/>
    </source>
</evidence>
<evidence type="ECO:0000256" key="5">
    <source>
        <dbReference type="ARBA" id="ARBA00022927"/>
    </source>
</evidence>
<dbReference type="Proteomes" id="UP000580250">
    <property type="component" value="Unassembled WGS sequence"/>
</dbReference>
<evidence type="ECO:0000256" key="1">
    <source>
        <dbReference type="ARBA" id="ARBA00004294"/>
    </source>
</evidence>
<dbReference type="EMBL" id="CAJEWN010000026">
    <property type="protein sequence ID" value="CAD2140819.1"/>
    <property type="molecule type" value="Genomic_DNA"/>
</dbReference>
<dbReference type="GO" id="GO:0001401">
    <property type="term" value="C:SAM complex"/>
    <property type="evidence" value="ECO:0007669"/>
    <property type="project" value="InterPro"/>
</dbReference>
<name>A0A6V7U1N1_MELEN</name>
<evidence type="ECO:0000259" key="8">
    <source>
        <dbReference type="Pfam" id="PF10568"/>
    </source>
</evidence>
<keyword evidence="7" id="KW-0472">Membrane</keyword>
<accession>A0A6V7U1N1</accession>
<dbReference type="SUPFAM" id="SSF47616">
    <property type="entry name" value="GST C-terminal domain-like"/>
    <property type="match status" value="1"/>
</dbReference>
<dbReference type="OrthoDB" id="198787at2759"/>
<dbReference type="Pfam" id="PF10568">
    <property type="entry name" value="Tom37"/>
    <property type="match status" value="1"/>
</dbReference>
<keyword evidence="4" id="KW-1000">Mitochondrion outer membrane</keyword>